<dbReference type="GO" id="GO:0005789">
    <property type="term" value="C:endoplasmic reticulum membrane"/>
    <property type="evidence" value="ECO:0007669"/>
    <property type="project" value="UniProtKB-SubCell"/>
</dbReference>
<dbReference type="GeneID" id="106076169"/>
<comment type="subcellular location">
    <subcellularLocation>
        <location evidence="3">Endoplasmic reticulum membrane</location>
        <topology evidence="3">Peripheral membrane protein</topology>
    </subcellularLocation>
    <subcellularLocation>
        <location evidence="2">Microsome membrane</location>
        <topology evidence="2">Peripheral membrane protein</topology>
    </subcellularLocation>
</comment>
<dbReference type="PRINTS" id="PR01683">
    <property type="entry name" value="EP450ICYP1A"/>
</dbReference>
<evidence type="ECO:0000256" key="10">
    <source>
        <dbReference type="ARBA" id="ARBA00023002"/>
    </source>
</evidence>
<name>A0A9W3AZ89_BIOGL</name>
<dbReference type="InterPro" id="IPR001128">
    <property type="entry name" value="Cyt_P450"/>
</dbReference>
<dbReference type="SUPFAM" id="SSF48264">
    <property type="entry name" value="Cytochrome P450"/>
    <property type="match status" value="1"/>
</dbReference>
<evidence type="ECO:0000256" key="9">
    <source>
        <dbReference type="ARBA" id="ARBA00022848"/>
    </source>
</evidence>
<comment type="similarity">
    <text evidence="4">Belongs to the cytochrome P450 family.</text>
</comment>
<dbReference type="CDD" id="cd11028">
    <property type="entry name" value="CYP1"/>
    <property type="match status" value="1"/>
</dbReference>
<dbReference type="RefSeq" id="XP_055892537.1">
    <property type="nucleotide sequence ID" value="XM_056036562.1"/>
</dbReference>
<reference evidence="16" key="1">
    <citation type="submission" date="2025-08" db="UniProtKB">
        <authorList>
            <consortium name="RefSeq"/>
        </authorList>
    </citation>
    <scope>IDENTIFICATION</scope>
</reference>
<keyword evidence="11 14" id="KW-0408">Iron</keyword>
<protein>
    <recommendedName>
        <fullName evidence="5">unspecific monooxygenase</fullName>
        <ecNumber evidence="5">1.14.14.1</ecNumber>
    </recommendedName>
</protein>
<keyword evidence="8" id="KW-0256">Endoplasmic reticulum</keyword>
<keyword evidence="6 14" id="KW-0349">Heme</keyword>
<evidence type="ECO:0000256" key="12">
    <source>
        <dbReference type="ARBA" id="ARBA00023033"/>
    </source>
</evidence>
<dbReference type="InterPro" id="IPR008066">
    <property type="entry name" value="Cyt_P450_E_grp-I_CYP1"/>
</dbReference>
<dbReference type="InterPro" id="IPR002401">
    <property type="entry name" value="Cyt_P450_E_grp-I"/>
</dbReference>
<evidence type="ECO:0000256" key="4">
    <source>
        <dbReference type="ARBA" id="ARBA00010617"/>
    </source>
</evidence>
<evidence type="ECO:0000256" key="11">
    <source>
        <dbReference type="ARBA" id="ARBA00023004"/>
    </source>
</evidence>
<organism evidence="15 16">
    <name type="scientific">Biomphalaria glabrata</name>
    <name type="common">Bloodfluke planorb</name>
    <name type="synonym">Freshwater snail</name>
    <dbReference type="NCBI Taxonomy" id="6526"/>
    <lineage>
        <taxon>Eukaryota</taxon>
        <taxon>Metazoa</taxon>
        <taxon>Spiralia</taxon>
        <taxon>Lophotrochozoa</taxon>
        <taxon>Mollusca</taxon>
        <taxon>Gastropoda</taxon>
        <taxon>Heterobranchia</taxon>
        <taxon>Euthyneura</taxon>
        <taxon>Panpulmonata</taxon>
        <taxon>Hygrophila</taxon>
        <taxon>Lymnaeoidea</taxon>
        <taxon>Planorbidae</taxon>
        <taxon>Biomphalaria</taxon>
    </lineage>
</organism>
<dbReference type="PRINTS" id="PR00385">
    <property type="entry name" value="P450"/>
</dbReference>
<dbReference type="PANTHER" id="PTHR24289">
    <property type="entry name" value="STEROID 17-ALPHA-HYDROXYLASE/17,20 LYASE"/>
    <property type="match status" value="1"/>
</dbReference>
<feature type="binding site" description="axial binding residue" evidence="14">
    <location>
        <position position="452"/>
    </location>
    <ligand>
        <name>heme</name>
        <dbReference type="ChEBI" id="CHEBI:30413"/>
    </ligand>
    <ligandPart>
        <name>Fe</name>
        <dbReference type="ChEBI" id="CHEBI:18248"/>
    </ligandPart>
</feature>
<proteinExistence type="inferred from homology"/>
<dbReference type="AlphaFoldDB" id="A0A9W3AZ89"/>
<dbReference type="OMA" id="AKWEIFL"/>
<keyword evidence="15" id="KW-1185">Reference proteome</keyword>
<dbReference type="EC" id="1.14.14.1" evidence="5"/>
<evidence type="ECO:0000256" key="5">
    <source>
        <dbReference type="ARBA" id="ARBA00012109"/>
    </source>
</evidence>
<dbReference type="GO" id="GO:0020037">
    <property type="term" value="F:heme binding"/>
    <property type="evidence" value="ECO:0007669"/>
    <property type="project" value="InterPro"/>
</dbReference>
<dbReference type="GO" id="GO:0005506">
    <property type="term" value="F:iron ion binding"/>
    <property type="evidence" value="ECO:0007669"/>
    <property type="project" value="InterPro"/>
</dbReference>
<keyword evidence="10" id="KW-0560">Oxidoreductase</keyword>
<dbReference type="OrthoDB" id="1055148at2759"/>
<evidence type="ECO:0000313" key="15">
    <source>
        <dbReference type="Proteomes" id="UP001165740"/>
    </source>
</evidence>
<dbReference type="PANTHER" id="PTHR24289:SF21">
    <property type="entry name" value="CYTOCHROME P450 1A"/>
    <property type="match status" value="1"/>
</dbReference>
<dbReference type="Proteomes" id="UP001165740">
    <property type="component" value="Chromosome 7"/>
</dbReference>
<dbReference type="GO" id="GO:0004508">
    <property type="term" value="F:steroid 17-alpha-monooxygenase activity"/>
    <property type="evidence" value="ECO:0007669"/>
    <property type="project" value="TreeGrafter"/>
</dbReference>
<keyword evidence="12" id="KW-0503">Monooxygenase</keyword>
<evidence type="ECO:0000313" key="16">
    <source>
        <dbReference type="RefSeq" id="XP_055892537.1"/>
    </source>
</evidence>
<comment type="cofactor">
    <cofactor evidence="1 14">
        <name>heme</name>
        <dbReference type="ChEBI" id="CHEBI:30413"/>
    </cofactor>
</comment>
<dbReference type="Gene3D" id="1.10.630.10">
    <property type="entry name" value="Cytochrome P450"/>
    <property type="match status" value="1"/>
</dbReference>
<evidence type="ECO:0000256" key="6">
    <source>
        <dbReference type="ARBA" id="ARBA00022617"/>
    </source>
</evidence>
<dbReference type="GO" id="GO:0042446">
    <property type="term" value="P:hormone biosynthetic process"/>
    <property type="evidence" value="ECO:0007669"/>
    <property type="project" value="TreeGrafter"/>
</dbReference>
<dbReference type="PRINTS" id="PR00463">
    <property type="entry name" value="EP450I"/>
</dbReference>
<evidence type="ECO:0000256" key="2">
    <source>
        <dbReference type="ARBA" id="ARBA00004174"/>
    </source>
</evidence>
<sequence length="505" mass="56961">MMSLLWLQDVCLSLTATPLACFLLLLVALTLWRIKSIPVTPAVIPGPRGIPLLGNLLQLGKKPHVTLTDWRFKYGDVYQITMGSRAAVVLNGVQTIKQALVKQAGDFAGRPDFYSFKFIGNGNSMGFGDYGGRWKMHRKIAQNALATFSNKKSNPIDKTIATEADVLVSIFLRSSGQPVNPHNEIYLSVGSIICDICFGKKYKRDDSDFLTLVKLNDEFMAFAGAGNPVDIMPWTRFFTQRSFNGFLRILQLMDTFCKEKLEQHIATYNQRSIRDVTDCLIRAVHETAAEEKAAVGLTDEHILTTVQELIGAGFDTIASTLQWAVLYMVTHPDIQEMVYQEILQVVGKERQPTLEDLPVLPFTEATILEVMRHSCIFPFALPHSTTRSTTLYGHRIPEKTLVFVNLWSVTRDNFYFQEPEAFNPLRFLDSSGQVDRSMVDNFLPYGAGRRKCPGEFLARMEIFMFFTRLIQTCKMSCAKGDNPIIDSKYGLTLKPLDFNAVFTPR</sequence>
<evidence type="ECO:0000256" key="1">
    <source>
        <dbReference type="ARBA" id="ARBA00001971"/>
    </source>
</evidence>
<dbReference type="GO" id="GO:0042448">
    <property type="term" value="P:progesterone metabolic process"/>
    <property type="evidence" value="ECO:0007669"/>
    <property type="project" value="TreeGrafter"/>
</dbReference>
<dbReference type="FunFam" id="1.10.630.10:FF:000094">
    <property type="entry name" value="cytochrome P450 2J6-like"/>
    <property type="match status" value="1"/>
</dbReference>
<evidence type="ECO:0000256" key="8">
    <source>
        <dbReference type="ARBA" id="ARBA00022824"/>
    </source>
</evidence>
<gene>
    <name evidence="16" type="primary">LOC106076169</name>
</gene>
<evidence type="ECO:0000256" key="13">
    <source>
        <dbReference type="ARBA" id="ARBA00023136"/>
    </source>
</evidence>
<keyword evidence="9" id="KW-0492">Microsome</keyword>
<dbReference type="Pfam" id="PF00067">
    <property type="entry name" value="p450"/>
    <property type="match status" value="1"/>
</dbReference>
<dbReference type="InterPro" id="IPR036396">
    <property type="entry name" value="Cyt_P450_sf"/>
</dbReference>
<evidence type="ECO:0000256" key="7">
    <source>
        <dbReference type="ARBA" id="ARBA00022723"/>
    </source>
</evidence>
<accession>A0A9W3AZ89</accession>
<evidence type="ECO:0000256" key="14">
    <source>
        <dbReference type="PIRSR" id="PIRSR602401-1"/>
    </source>
</evidence>
<keyword evidence="13" id="KW-0472">Membrane</keyword>
<evidence type="ECO:0000256" key="3">
    <source>
        <dbReference type="ARBA" id="ARBA00004406"/>
    </source>
</evidence>
<keyword evidence="7 14" id="KW-0479">Metal-binding</keyword>